<feature type="transmembrane region" description="Helical" evidence="7">
    <location>
        <begin position="125"/>
        <end position="142"/>
    </location>
</feature>
<feature type="domain" description="Cell wall-active antibiotics response LiaF-like C-terminal" evidence="9">
    <location>
        <begin position="322"/>
        <end position="419"/>
    </location>
</feature>
<feature type="transmembrane region" description="Helical" evidence="7">
    <location>
        <begin position="58"/>
        <end position="83"/>
    </location>
</feature>
<feature type="compositionally biased region" description="Pro residues" evidence="6">
    <location>
        <begin position="161"/>
        <end position="170"/>
    </location>
</feature>
<feature type="compositionally biased region" description="Basic and acidic residues" evidence="6">
    <location>
        <begin position="22"/>
        <end position="33"/>
    </location>
</feature>
<protein>
    <submittedName>
        <fullName evidence="10">PspC domain-containing protein</fullName>
    </submittedName>
</protein>
<evidence type="ECO:0000313" key="11">
    <source>
        <dbReference type="Proteomes" id="UP001168620"/>
    </source>
</evidence>
<dbReference type="Proteomes" id="UP001168620">
    <property type="component" value="Unassembled WGS sequence"/>
</dbReference>
<evidence type="ECO:0000256" key="6">
    <source>
        <dbReference type="SAM" id="MobiDB-lite"/>
    </source>
</evidence>
<sequence>MTTTPPEAPPDPGPEHASGPRTSREEVRDLGRLRRSTTDRKVAGVAGGLARHLDVDPVILRVALVVLVFFGGAGLIVYGAVWLLVPQDDAAEAPFHLDDRNRTVALTIVGVVALLSMLGDSWGVFSFPWPLALVALAALFLLDRSDRNRRRGEQGAAVPQAPAPAWPTTPPTTSAMTPEHAAVGAPMTAPMSATGQPTAWTPAPPPTPLPPTAPLPPVAPSRRERRGPVLFWFTMALCALGVGVLGLLDQGGAGVPDAAYSALVMATCGVMLVLGAFWGRAGGLVAVGLVAALGTATTVLTESVDGGRSTYAPASAEGVASTYQSGTGELVLDLTDVADPEDLDGRTVLVENGVGRIEVLVPAGLDVETEATVGIGNARVFGTDQGGVGIETSYLYDAPGTDNPTLTIDAHLGIGQVEVHTEGEPR</sequence>
<evidence type="ECO:0000256" key="4">
    <source>
        <dbReference type="ARBA" id="ARBA00022989"/>
    </source>
</evidence>
<keyword evidence="5 7" id="KW-0472">Membrane</keyword>
<keyword evidence="4 7" id="KW-1133">Transmembrane helix</keyword>
<evidence type="ECO:0000256" key="2">
    <source>
        <dbReference type="ARBA" id="ARBA00022475"/>
    </source>
</evidence>
<name>A0ABT8FGQ1_9ACTN</name>
<feature type="region of interest" description="Disordered" evidence="6">
    <location>
        <begin position="151"/>
        <end position="221"/>
    </location>
</feature>
<evidence type="ECO:0000256" key="5">
    <source>
        <dbReference type="ARBA" id="ARBA00023136"/>
    </source>
</evidence>
<dbReference type="PANTHER" id="PTHR33885">
    <property type="entry name" value="PHAGE SHOCK PROTEIN C"/>
    <property type="match status" value="1"/>
</dbReference>
<evidence type="ECO:0000313" key="10">
    <source>
        <dbReference type="EMBL" id="MDN4173709.1"/>
    </source>
</evidence>
<dbReference type="InterPro" id="IPR007168">
    <property type="entry name" value="Phageshock_PspC_N"/>
</dbReference>
<evidence type="ECO:0000256" key="7">
    <source>
        <dbReference type="SAM" id="Phobius"/>
    </source>
</evidence>
<feature type="domain" description="Phage shock protein PspC N-terminal" evidence="8">
    <location>
        <begin position="32"/>
        <end position="87"/>
    </location>
</feature>
<dbReference type="InterPro" id="IPR024425">
    <property type="entry name" value="LiaF-like_C"/>
</dbReference>
<comment type="subcellular location">
    <subcellularLocation>
        <location evidence="1">Cell membrane</location>
        <topology evidence="1">Single-pass membrane protein</topology>
    </subcellularLocation>
</comment>
<evidence type="ECO:0000256" key="1">
    <source>
        <dbReference type="ARBA" id="ARBA00004162"/>
    </source>
</evidence>
<feature type="compositionally biased region" description="Pro residues" evidence="6">
    <location>
        <begin position="202"/>
        <end position="219"/>
    </location>
</feature>
<dbReference type="InterPro" id="IPR052027">
    <property type="entry name" value="PspC"/>
</dbReference>
<dbReference type="RefSeq" id="WP_300952827.1">
    <property type="nucleotide sequence ID" value="NZ_JAUHJQ010000004.1"/>
</dbReference>
<evidence type="ECO:0000256" key="3">
    <source>
        <dbReference type="ARBA" id="ARBA00022692"/>
    </source>
</evidence>
<gene>
    <name evidence="10" type="ORF">QWY28_12180</name>
</gene>
<keyword evidence="2" id="KW-1003">Cell membrane</keyword>
<keyword evidence="3 7" id="KW-0812">Transmembrane</keyword>
<reference evidence="10" key="1">
    <citation type="submission" date="2023-06" db="EMBL/GenBank/DDBJ databases">
        <title>Draft genome sequence of Nocardioides sp. SOB77.</title>
        <authorList>
            <person name="Zhang G."/>
        </authorList>
    </citation>
    <scope>NUCLEOTIDE SEQUENCE</scope>
    <source>
        <strain evidence="10">SOB77</strain>
    </source>
</reference>
<comment type="caution">
    <text evidence="10">The sequence shown here is derived from an EMBL/GenBank/DDBJ whole genome shotgun (WGS) entry which is preliminary data.</text>
</comment>
<dbReference type="EMBL" id="JAUHJQ010000004">
    <property type="protein sequence ID" value="MDN4173709.1"/>
    <property type="molecule type" value="Genomic_DNA"/>
</dbReference>
<feature type="compositionally biased region" description="Pro residues" evidence="6">
    <location>
        <begin position="1"/>
        <end position="12"/>
    </location>
</feature>
<dbReference type="PANTHER" id="PTHR33885:SF3">
    <property type="entry name" value="PHAGE SHOCK PROTEIN C"/>
    <property type="match status" value="1"/>
</dbReference>
<keyword evidence="11" id="KW-1185">Reference proteome</keyword>
<dbReference type="Pfam" id="PF09922">
    <property type="entry name" value="LiaF-like_C"/>
    <property type="match status" value="1"/>
</dbReference>
<feature type="transmembrane region" description="Helical" evidence="7">
    <location>
        <begin position="260"/>
        <end position="279"/>
    </location>
</feature>
<accession>A0ABT8FGQ1</accession>
<evidence type="ECO:0000259" key="9">
    <source>
        <dbReference type="Pfam" id="PF09922"/>
    </source>
</evidence>
<feature type="transmembrane region" description="Helical" evidence="7">
    <location>
        <begin position="103"/>
        <end position="119"/>
    </location>
</feature>
<evidence type="ECO:0000259" key="8">
    <source>
        <dbReference type="Pfam" id="PF04024"/>
    </source>
</evidence>
<proteinExistence type="predicted"/>
<feature type="region of interest" description="Disordered" evidence="6">
    <location>
        <begin position="1"/>
        <end position="33"/>
    </location>
</feature>
<feature type="transmembrane region" description="Helical" evidence="7">
    <location>
        <begin position="229"/>
        <end position="248"/>
    </location>
</feature>
<organism evidence="10 11">
    <name type="scientific">Nocardioides oceani</name>
    <dbReference type="NCBI Taxonomy" id="3058369"/>
    <lineage>
        <taxon>Bacteria</taxon>
        <taxon>Bacillati</taxon>
        <taxon>Actinomycetota</taxon>
        <taxon>Actinomycetes</taxon>
        <taxon>Propionibacteriales</taxon>
        <taxon>Nocardioidaceae</taxon>
        <taxon>Nocardioides</taxon>
    </lineage>
</organism>
<dbReference type="Pfam" id="PF04024">
    <property type="entry name" value="PspC"/>
    <property type="match status" value="1"/>
</dbReference>